<dbReference type="OrthoDB" id="9763894at2"/>
<dbReference type="GO" id="GO:0046872">
    <property type="term" value="F:metal ion binding"/>
    <property type="evidence" value="ECO:0007669"/>
    <property type="project" value="UniProtKB-KW"/>
</dbReference>
<dbReference type="Gene3D" id="1.10.599.10">
    <property type="entry name" value="Aldehyde Ferredoxin Oxidoreductase Protein, subunit A, domain 3"/>
    <property type="match status" value="1"/>
</dbReference>
<dbReference type="PANTHER" id="PTHR30038:SF0">
    <property type="entry name" value="TUNGSTEN-CONTAINING ALDEHYDE FERREDOXIN OXIDOREDUCTASE"/>
    <property type="match status" value="1"/>
</dbReference>
<accession>A0A1G8NJM7</accession>
<evidence type="ECO:0000259" key="9">
    <source>
        <dbReference type="SMART" id="SM00790"/>
    </source>
</evidence>
<evidence type="ECO:0000256" key="4">
    <source>
        <dbReference type="ARBA" id="ARBA00022723"/>
    </source>
</evidence>
<keyword evidence="11" id="KW-1185">Reference proteome</keyword>
<comment type="cofactor">
    <cofactor evidence="1">
        <name>[4Fe-4S] cluster</name>
        <dbReference type="ChEBI" id="CHEBI:49883"/>
    </cofactor>
</comment>
<dbReference type="Pfam" id="PF01314">
    <property type="entry name" value="AFOR_C"/>
    <property type="match status" value="1"/>
</dbReference>
<name>A0A1G8NJM7_9GAMM</name>
<evidence type="ECO:0000256" key="7">
    <source>
        <dbReference type="ARBA" id="ARBA00023014"/>
    </source>
</evidence>
<sequence>MMMKGFAGKILHVDLTNLTTSVIPTLKYQRWGGGHGLGAALFWDLCPEVESITDGRDPRNVVTLAASPFSGTNVPSAGGRCEVTGIGTGLKPKNWFARSNFGGQFSAMLKHAGWDAVTITGAAPHPVYLDIRNDRVVIQDAVEVWGKDTYDTQQLIQDEVAKVEATAGWSAQLDNRDIGRTTQKAAVVAIGPAGENQSIFGSLIHGAGHGSGQCGFGAVFGSKNLKAISVIGTGAVDVADPMALVNARFKTRELYANDADNLTLLGTPTNPEAANVRLNSEVGAHALGSASRALLFAQIDENHRSVGCHGCVNGCKQRRDGYGNESHCQTTVWYLAPALLAARGEAALKMTLFDERKDVTETMMYAAETIQRLGINSYPLTDGCLWLGALAQYGLIGPDKQIKSNLPWDKFGTMEFCKAFCEAIAYKTDIGELVAEGFVEAAKAIGREEDLKNGKFLQYPYWGIPEHGYDPRAELTWGYATLMDSRDINDHGYNWIFWNVNYEIAAGIDHPVDAETMARCYTEKMIPYANDRPQALDFSEKNMYSENLARAVQWQMHYNRFYKNSLLMCDFRWPDCCNLNRPDFRGATADPEVGEQVYWKAVTGEAITFEEGIRRGRQVYNLDNAIWVLQGRHRDLVKFEDYIYDKKYDHSKLGTYSWPSTDDKGQWSFEDTVGRQLDREGVEHWKDHYYRLEGWDLSSGWPTRETLEALDMAFVADRLARAGKLGQEGLRR</sequence>
<dbReference type="GO" id="GO:0016625">
    <property type="term" value="F:oxidoreductase activity, acting on the aldehyde or oxo group of donors, iron-sulfur protein as acceptor"/>
    <property type="evidence" value="ECO:0007669"/>
    <property type="project" value="InterPro"/>
</dbReference>
<dbReference type="SMART" id="SM00790">
    <property type="entry name" value="AFOR_N"/>
    <property type="match status" value="1"/>
</dbReference>
<dbReference type="Pfam" id="PF02730">
    <property type="entry name" value="AFOR_N"/>
    <property type="match status" value="1"/>
</dbReference>
<comment type="cofactor">
    <cofactor evidence="8">
        <name>tungstopterin</name>
        <dbReference type="ChEBI" id="CHEBI:30402"/>
    </cofactor>
</comment>
<keyword evidence="3" id="KW-0004">4Fe-4S</keyword>
<evidence type="ECO:0000256" key="8">
    <source>
        <dbReference type="ARBA" id="ARBA00049934"/>
    </source>
</evidence>
<evidence type="ECO:0000256" key="5">
    <source>
        <dbReference type="ARBA" id="ARBA00023002"/>
    </source>
</evidence>
<evidence type="ECO:0000256" key="2">
    <source>
        <dbReference type="ARBA" id="ARBA00011032"/>
    </source>
</evidence>
<dbReference type="SUPFAM" id="SSF56228">
    <property type="entry name" value="Aldehyde ferredoxin oxidoreductase, N-terminal domain"/>
    <property type="match status" value="1"/>
</dbReference>
<dbReference type="InterPro" id="IPR036021">
    <property type="entry name" value="Tungsten_al_ferr_oxy-like_C"/>
</dbReference>
<evidence type="ECO:0000256" key="1">
    <source>
        <dbReference type="ARBA" id="ARBA00001966"/>
    </source>
</evidence>
<dbReference type="InterPro" id="IPR013984">
    <property type="entry name" value="Ald_Fedxn_OxRdtase_dom2"/>
</dbReference>
<dbReference type="InterPro" id="IPR013985">
    <property type="entry name" value="Ald_Fedxn_OxRdtase_dom3"/>
</dbReference>
<feature type="domain" description="Aldehyde ferredoxin oxidoreductase N-terminal" evidence="9">
    <location>
        <begin position="6"/>
        <end position="234"/>
    </location>
</feature>
<dbReference type="InterPro" id="IPR036503">
    <property type="entry name" value="Ald_Fedxn_OxRdtase_N_sf"/>
</dbReference>
<keyword evidence="5" id="KW-0560">Oxidoreductase</keyword>
<keyword evidence="7" id="KW-0411">Iron-sulfur</keyword>
<reference evidence="11" key="1">
    <citation type="submission" date="2016-10" db="EMBL/GenBank/DDBJ databases">
        <authorList>
            <person name="Varghese N."/>
            <person name="Submissions S."/>
        </authorList>
    </citation>
    <scope>NUCLEOTIDE SEQUENCE [LARGE SCALE GENOMIC DNA]</scope>
    <source>
        <strain evidence="11">DSM 23317</strain>
    </source>
</reference>
<dbReference type="Gene3D" id="1.10.569.10">
    <property type="entry name" value="Aldehyde Ferredoxin Oxidoreductase Protein, subunit A, domain 2"/>
    <property type="match status" value="1"/>
</dbReference>
<comment type="similarity">
    <text evidence="2">Belongs to the AOR/FOR family.</text>
</comment>
<evidence type="ECO:0000313" key="10">
    <source>
        <dbReference type="EMBL" id="SDI80403.1"/>
    </source>
</evidence>
<protein>
    <submittedName>
        <fullName evidence="10">Aldehyde:ferredoxin oxidoreductase</fullName>
    </submittedName>
</protein>
<dbReference type="InterPro" id="IPR051919">
    <property type="entry name" value="W-dependent_AOR"/>
</dbReference>
<gene>
    <name evidence="10" type="ORF">SAMN04488540_103148</name>
</gene>
<evidence type="ECO:0000313" key="11">
    <source>
        <dbReference type="Proteomes" id="UP000199527"/>
    </source>
</evidence>
<dbReference type="GO" id="GO:0009055">
    <property type="term" value="F:electron transfer activity"/>
    <property type="evidence" value="ECO:0007669"/>
    <property type="project" value="InterPro"/>
</dbReference>
<dbReference type="PANTHER" id="PTHR30038">
    <property type="entry name" value="ALDEHYDE FERREDOXIN OXIDOREDUCTASE"/>
    <property type="match status" value="1"/>
</dbReference>
<dbReference type="Gene3D" id="3.60.9.10">
    <property type="entry name" value="Aldehyde ferredoxin oxidoreductase, N-terminal domain"/>
    <property type="match status" value="1"/>
</dbReference>
<organism evidence="10 11">
    <name type="scientific">Ferrimonas sediminum</name>
    <dbReference type="NCBI Taxonomy" id="718193"/>
    <lineage>
        <taxon>Bacteria</taxon>
        <taxon>Pseudomonadati</taxon>
        <taxon>Pseudomonadota</taxon>
        <taxon>Gammaproteobacteria</taxon>
        <taxon>Alteromonadales</taxon>
        <taxon>Ferrimonadaceae</taxon>
        <taxon>Ferrimonas</taxon>
    </lineage>
</organism>
<dbReference type="RefSeq" id="WP_090363022.1">
    <property type="nucleotide sequence ID" value="NZ_FNEM01000003.1"/>
</dbReference>
<evidence type="ECO:0000256" key="3">
    <source>
        <dbReference type="ARBA" id="ARBA00022485"/>
    </source>
</evidence>
<proteinExistence type="inferred from homology"/>
<evidence type="ECO:0000256" key="6">
    <source>
        <dbReference type="ARBA" id="ARBA00023004"/>
    </source>
</evidence>
<dbReference type="SUPFAM" id="SSF48310">
    <property type="entry name" value="Aldehyde ferredoxin oxidoreductase, C-terminal domains"/>
    <property type="match status" value="1"/>
</dbReference>
<dbReference type="InterPro" id="IPR001203">
    <property type="entry name" value="OxRdtase_Ald_Fedxn_C"/>
</dbReference>
<dbReference type="Proteomes" id="UP000199527">
    <property type="component" value="Unassembled WGS sequence"/>
</dbReference>
<dbReference type="GO" id="GO:0051539">
    <property type="term" value="F:4 iron, 4 sulfur cluster binding"/>
    <property type="evidence" value="ECO:0007669"/>
    <property type="project" value="UniProtKB-KW"/>
</dbReference>
<keyword evidence="6" id="KW-0408">Iron</keyword>
<dbReference type="AlphaFoldDB" id="A0A1G8NJM7"/>
<dbReference type="EMBL" id="FNEM01000003">
    <property type="protein sequence ID" value="SDI80403.1"/>
    <property type="molecule type" value="Genomic_DNA"/>
</dbReference>
<dbReference type="InterPro" id="IPR013983">
    <property type="entry name" value="Ald_Fedxn_OxRdtase_N"/>
</dbReference>
<keyword evidence="4" id="KW-0479">Metal-binding</keyword>